<dbReference type="Proteomes" id="UP000035680">
    <property type="component" value="Unassembled WGS sequence"/>
</dbReference>
<dbReference type="WBParaSite" id="SVE_0129400.1">
    <property type="protein sequence ID" value="SVE_0129400.1"/>
    <property type="gene ID" value="SVE_0129400"/>
</dbReference>
<proteinExistence type="predicted"/>
<evidence type="ECO:0000313" key="2">
    <source>
        <dbReference type="WBParaSite" id="SVE_0129400.1"/>
    </source>
</evidence>
<keyword evidence="1" id="KW-1185">Reference proteome</keyword>
<reference evidence="1" key="1">
    <citation type="submission" date="2014-07" db="EMBL/GenBank/DDBJ databases">
        <authorList>
            <person name="Martin A.A"/>
            <person name="De Silva N."/>
        </authorList>
    </citation>
    <scope>NUCLEOTIDE SEQUENCE</scope>
</reference>
<reference evidence="2" key="2">
    <citation type="submission" date="2015-08" db="UniProtKB">
        <authorList>
            <consortium name="WormBaseParasite"/>
        </authorList>
    </citation>
    <scope>IDENTIFICATION</scope>
</reference>
<evidence type="ECO:0000313" key="1">
    <source>
        <dbReference type="Proteomes" id="UP000035680"/>
    </source>
</evidence>
<accession>A0A0K0EXP0</accession>
<sequence>MFWKNCTLDDTFKTKISPYYELMTGQQYGLSFTDYKFINYRYCSNKCLNAVTCERGGFLNTDSCKYCECPNVFAGLQCERLDNSTSGCDQNQLNASTPLSTLNFSGIETCNILITASIRMTIKINVTLAYLPTFNPCFEKQALEIKHRKDKSLTGLCLCTYALNVTIESEDHYVLIQYNGKKNIIMLK</sequence>
<protein>
    <submittedName>
        <fullName evidence="2">EGF-like domain-containing protein</fullName>
    </submittedName>
</protein>
<dbReference type="AlphaFoldDB" id="A0A0K0EXP0"/>
<name>A0A0K0EXP0_STRVS</name>
<organism evidence="1 2">
    <name type="scientific">Strongyloides venezuelensis</name>
    <name type="common">Threadworm</name>
    <dbReference type="NCBI Taxonomy" id="75913"/>
    <lineage>
        <taxon>Eukaryota</taxon>
        <taxon>Metazoa</taxon>
        <taxon>Ecdysozoa</taxon>
        <taxon>Nematoda</taxon>
        <taxon>Chromadorea</taxon>
        <taxon>Rhabditida</taxon>
        <taxon>Tylenchina</taxon>
        <taxon>Panagrolaimomorpha</taxon>
        <taxon>Strongyloidoidea</taxon>
        <taxon>Strongyloididae</taxon>
        <taxon>Strongyloides</taxon>
    </lineage>
</organism>